<dbReference type="Gene3D" id="3.40.50.720">
    <property type="entry name" value="NAD(P)-binding Rossmann-like Domain"/>
    <property type="match status" value="1"/>
</dbReference>
<dbReference type="GO" id="GO:0016020">
    <property type="term" value="C:membrane"/>
    <property type="evidence" value="ECO:0007669"/>
    <property type="project" value="TreeGrafter"/>
</dbReference>
<dbReference type="Proteomes" id="UP000183376">
    <property type="component" value="Chromosome I"/>
</dbReference>
<dbReference type="PANTHER" id="PTHR44196">
    <property type="entry name" value="DEHYDROGENASE/REDUCTASE SDR FAMILY MEMBER 7B"/>
    <property type="match status" value="1"/>
</dbReference>
<dbReference type="InterPro" id="IPR020904">
    <property type="entry name" value="Sc_DH/Rdtase_CS"/>
</dbReference>
<keyword evidence="4" id="KW-1185">Reference proteome</keyword>
<name>A0A1G9YG28_ALLAB</name>
<dbReference type="Pfam" id="PF00106">
    <property type="entry name" value="adh_short"/>
    <property type="match status" value="1"/>
</dbReference>
<proteinExistence type="inferred from homology"/>
<dbReference type="GO" id="GO:0016491">
    <property type="term" value="F:oxidoreductase activity"/>
    <property type="evidence" value="ECO:0007669"/>
    <property type="project" value="UniProtKB-KW"/>
</dbReference>
<evidence type="ECO:0000313" key="4">
    <source>
        <dbReference type="Proteomes" id="UP000183376"/>
    </source>
</evidence>
<gene>
    <name evidence="3" type="ORF">SAMN04489726_4805</name>
</gene>
<accession>A0A1G9YG28</accession>
<dbReference type="AlphaFoldDB" id="A0A1G9YG28"/>
<dbReference type="PROSITE" id="PS00061">
    <property type="entry name" value="ADH_SHORT"/>
    <property type="match status" value="1"/>
</dbReference>
<dbReference type="SUPFAM" id="SSF51735">
    <property type="entry name" value="NAD(P)-binding Rossmann-fold domains"/>
    <property type="match status" value="1"/>
</dbReference>
<evidence type="ECO:0000313" key="3">
    <source>
        <dbReference type="EMBL" id="SDN08074.1"/>
    </source>
</evidence>
<comment type="similarity">
    <text evidence="1">Belongs to the short-chain dehydrogenases/reductases (SDR) family.</text>
</comment>
<organism evidence="3 4">
    <name type="scientific">Allokutzneria albata</name>
    <name type="common">Kibdelosporangium albatum</name>
    <dbReference type="NCBI Taxonomy" id="211114"/>
    <lineage>
        <taxon>Bacteria</taxon>
        <taxon>Bacillati</taxon>
        <taxon>Actinomycetota</taxon>
        <taxon>Actinomycetes</taxon>
        <taxon>Pseudonocardiales</taxon>
        <taxon>Pseudonocardiaceae</taxon>
        <taxon>Allokutzneria</taxon>
    </lineage>
</organism>
<dbReference type="InterPro" id="IPR002347">
    <property type="entry name" value="SDR_fam"/>
</dbReference>
<evidence type="ECO:0000256" key="1">
    <source>
        <dbReference type="ARBA" id="ARBA00006484"/>
    </source>
</evidence>
<dbReference type="PRINTS" id="PR00081">
    <property type="entry name" value="GDHRDH"/>
</dbReference>
<dbReference type="STRING" id="211114.SAMN04489726_4805"/>
<dbReference type="eggNOG" id="COG1028">
    <property type="taxonomic scope" value="Bacteria"/>
</dbReference>
<dbReference type="EMBL" id="LT629701">
    <property type="protein sequence ID" value="SDN08074.1"/>
    <property type="molecule type" value="Genomic_DNA"/>
</dbReference>
<sequence length="282" mass="29792">MAVAPSPLAGRRVLVTGAAGAFGSATLAALRVRGAEVLGLDVTADDDVLSCDLTDDDATEVAVAHAVERLGGLDAVVHYAGIGLPVDSGDAPGEKVRRTFEVNLLGAWRVTAAALPALLESRSGGYRPRLVFTASGLAYVTAPFASAYAVSKRALAAYADSVRIEYGSAVHVTTLYPGYVRTPIHRESQAAGTALEGKVPAERLEDVINTAVRVLEARRPPRDVGTTRFGGAATKLARALPALVDRVVLARHGRDLRRGEYDAVALAQRMIRTTDREKVTKR</sequence>
<protein>
    <submittedName>
        <fullName evidence="3">Short-chain dehydrogenase</fullName>
    </submittedName>
</protein>
<dbReference type="InterPro" id="IPR036291">
    <property type="entry name" value="NAD(P)-bd_dom_sf"/>
</dbReference>
<dbReference type="RefSeq" id="WP_052406926.1">
    <property type="nucleotide sequence ID" value="NZ_JOEF01000002.1"/>
</dbReference>
<reference evidence="3 4" key="1">
    <citation type="submission" date="2016-10" db="EMBL/GenBank/DDBJ databases">
        <authorList>
            <person name="de Groot N.N."/>
        </authorList>
    </citation>
    <scope>NUCLEOTIDE SEQUENCE [LARGE SCALE GENOMIC DNA]</scope>
    <source>
        <strain evidence="3 4">DSM 44149</strain>
    </source>
</reference>
<keyword evidence="2" id="KW-0560">Oxidoreductase</keyword>
<dbReference type="PANTHER" id="PTHR44196:SF1">
    <property type="entry name" value="DEHYDROGENASE_REDUCTASE SDR FAMILY MEMBER 7B"/>
    <property type="match status" value="1"/>
</dbReference>
<dbReference type="OrthoDB" id="3567890at2"/>
<evidence type="ECO:0000256" key="2">
    <source>
        <dbReference type="ARBA" id="ARBA00023002"/>
    </source>
</evidence>